<dbReference type="SUPFAM" id="SSF48371">
    <property type="entry name" value="ARM repeat"/>
    <property type="match status" value="1"/>
</dbReference>
<gene>
    <name evidence="12" type="primary">MOT1</name>
    <name evidence="12" type="ORF">FIM1_66</name>
</gene>
<evidence type="ECO:0000259" key="11">
    <source>
        <dbReference type="PROSITE" id="PS51194"/>
    </source>
</evidence>
<feature type="compositionally biased region" description="Polar residues" evidence="9">
    <location>
        <begin position="245"/>
        <end position="261"/>
    </location>
</feature>
<dbReference type="EMBL" id="CP015054">
    <property type="protein sequence ID" value="QGN13429.1"/>
    <property type="molecule type" value="Genomic_DNA"/>
</dbReference>
<dbReference type="Pfam" id="PF12054">
    <property type="entry name" value="DUF3535"/>
    <property type="match status" value="1"/>
</dbReference>
<reference evidence="12 13" key="2">
    <citation type="submission" date="2019-11" db="EMBL/GenBank/DDBJ databases">
        <authorList>
            <person name="Lu H."/>
        </authorList>
    </citation>
    <scope>NUCLEOTIDE SEQUENCE [LARGE SCALE GENOMIC DNA]</scope>
    <source>
        <strain evidence="12 13">FIM1</strain>
    </source>
</reference>
<feature type="compositionally biased region" description="Low complexity" evidence="9">
    <location>
        <begin position="268"/>
        <end position="277"/>
    </location>
</feature>
<evidence type="ECO:0000256" key="8">
    <source>
        <dbReference type="ARBA" id="ARBA00023242"/>
    </source>
</evidence>
<keyword evidence="5" id="KW-0347">Helicase</keyword>
<name>A0ABX6EMP4_KLUMA</name>
<organism evidence="12 13">
    <name type="scientific">Kluyveromyces marxianus</name>
    <name type="common">Yeast</name>
    <name type="synonym">Candida kefyr</name>
    <dbReference type="NCBI Taxonomy" id="4911"/>
    <lineage>
        <taxon>Eukaryota</taxon>
        <taxon>Fungi</taxon>
        <taxon>Dikarya</taxon>
        <taxon>Ascomycota</taxon>
        <taxon>Saccharomycotina</taxon>
        <taxon>Saccharomycetes</taxon>
        <taxon>Saccharomycetales</taxon>
        <taxon>Saccharomycetaceae</taxon>
        <taxon>Kluyveromyces</taxon>
    </lineage>
</organism>
<dbReference type="InterPro" id="IPR011989">
    <property type="entry name" value="ARM-like"/>
</dbReference>
<dbReference type="InterPro" id="IPR027417">
    <property type="entry name" value="P-loop_NTPase"/>
</dbReference>
<evidence type="ECO:0000256" key="3">
    <source>
        <dbReference type="ARBA" id="ARBA00022741"/>
    </source>
</evidence>
<accession>A0ABX6EMP4</accession>
<dbReference type="Pfam" id="PF00176">
    <property type="entry name" value="SNF2-rel_dom"/>
    <property type="match status" value="1"/>
</dbReference>
<dbReference type="CDD" id="cd18793">
    <property type="entry name" value="SF2_C_SNF"/>
    <property type="match status" value="1"/>
</dbReference>
<feature type="domain" description="Helicase C-terminal" evidence="11">
    <location>
        <begin position="1707"/>
        <end position="1855"/>
    </location>
</feature>
<dbReference type="Proteomes" id="UP000422736">
    <property type="component" value="Chromosome 1"/>
</dbReference>
<reference evidence="12 13" key="1">
    <citation type="submission" date="2016-03" db="EMBL/GenBank/DDBJ databases">
        <title>How can Kluyveromyces marxianus grow so fast - potential evolutionary course in Saccharomyces Complex revealed by comparative genomics.</title>
        <authorList>
            <person name="Mo W."/>
            <person name="Lu W."/>
            <person name="Yang X."/>
            <person name="Qi J."/>
            <person name="Lv H."/>
        </authorList>
    </citation>
    <scope>NUCLEOTIDE SEQUENCE [LARGE SCALE GENOMIC DNA]</scope>
    <source>
        <strain evidence="12 13">FIM1</strain>
    </source>
</reference>
<feature type="region of interest" description="Disordered" evidence="9">
    <location>
        <begin position="74"/>
        <end position="140"/>
    </location>
</feature>
<keyword evidence="6" id="KW-0067">ATP-binding</keyword>
<evidence type="ECO:0000256" key="2">
    <source>
        <dbReference type="ARBA" id="ARBA00022737"/>
    </source>
</evidence>
<proteinExistence type="predicted"/>
<keyword evidence="13" id="KW-1185">Reference proteome</keyword>
<dbReference type="SMART" id="SM00490">
    <property type="entry name" value="HELICc"/>
    <property type="match status" value="1"/>
</dbReference>
<dbReference type="PROSITE" id="PS51192">
    <property type="entry name" value="HELICASE_ATP_BIND_1"/>
    <property type="match status" value="1"/>
</dbReference>
<protein>
    <submittedName>
        <fullName evidence="12">DUF3535</fullName>
    </submittedName>
</protein>
<evidence type="ECO:0000256" key="9">
    <source>
        <dbReference type="SAM" id="MobiDB-lite"/>
    </source>
</evidence>
<dbReference type="InterPro" id="IPR049730">
    <property type="entry name" value="SNF2/RAD54-like_C"/>
</dbReference>
<dbReference type="Pfam" id="PF00271">
    <property type="entry name" value="Helicase_C"/>
    <property type="match status" value="1"/>
</dbReference>
<dbReference type="InterPro" id="IPR016024">
    <property type="entry name" value="ARM-type_fold"/>
</dbReference>
<dbReference type="InterPro" id="IPR001650">
    <property type="entry name" value="Helicase_C-like"/>
</dbReference>
<keyword evidence="4" id="KW-0378">Hydrolase</keyword>
<dbReference type="PANTHER" id="PTHR36498">
    <property type="entry name" value="TATA-BINDING PROTEIN-ASSOCIATED FACTOR 172"/>
    <property type="match status" value="1"/>
</dbReference>
<evidence type="ECO:0000259" key="10">
    <source>
        <dbReference type="PROSITE" id="PS51192"/>
    </source>
</evidence>
<dbReference type="InterPro" id="IPR000330">
    <property type="entry name" value="SNF2_N"/>
</dbReference>
<dbReference type="PANTHER" id="PTHR36498:SF1">
    <property type="entry name" value="TATA-BINDING PROTEIN-ASSOCIATED FACTOR 172"/>
    <property type="match status" value="1"/>
</dbReference>
<dbReference type="InterPro" id="IPR044972">
    <property type="entry name" value="Mot1"/>
</dbReference>
<keyword evidence="7" id="KW-0238">DNA-binding</keyword>
<feature type="compositionally biased region" description="Acidic residues" evidence="9">
    <location>
        <begin position="116"/>
        <end position="128"/>
    </location>
</feature>
<dbReference type="PROSITE" id="PS51194">
    <property type="entry name" value="HELICASE_CTER"/>
    <property type="match status" value="1"/>
</dbReference>
<feature type="region of interest" description="Disordered" evidence="9">
    <location>
        <begin position="205"/>
        <end position="292"/>
    </location>
</feature>
<evidence type="ECO:0000313" key="13">
    <source>
        <dbReference type="Proteomes" id="UP000422736"/>
    </source>
</evidence>
<dbReference type="SMART" id="SM00487">
    <property type="entry name" value="DEXDc"/>
    <property type="match status" value="1"/>
</dbReference>
<feature type="domain" description="Helicase ATP-binding" evidence="10">
    <location>
        <begin position="1354"/>
        <end position="1527"/>
    </location>
</feature>
<sequence>MSSQESRLDRQVILLETGSTQVVRNMAADQLGDLAKQHPEQTLPLLSRVYPYLLSKNWETRVTAARAVGGIVSHAPLWDPNGEDDDLSVKNEEKNSNTNINSNDDSNCNNINSNINDDDDDNNNDDDITNSHNVDVKKEENGLLEVDSAKVKIEQEMKVKWEELSHTEEWLNLQDDTHYLTLDNWNLSQLLKSGKTLLASSANEFDSNGLNTNIGSTDDDNSQIPNTKHLKRGNSSSDLKKEQSVDSVTDEATFNSPNGTRPTAPPESKSSARMLAMARRKRKIQAKTVNKKPVDLSQSNATRNMLAANVDEPSNSPTPSPTTLTNPKLEITEQSDEKRLMVESMVQPILEKHEKISGFVWQFQGIYELLVENLTNEQWETRHGAALGLRELMKKHAPAVGRLRGESRKANDLRNYHSLEDLATRLLTIFALDRFSDFINDTAVAPVRESAAQTLATLLLHLDDEVALKVFYNLEQLVLQDPKLTGSPNRIWQATHGGLLGIRYFVSIKTDFLFKHNLLDNVVNVVLYGLKESDDDVQSVSAAILSPITSHFVLLNTETLDLVLTIVWGSLTHLDDDLSSSVSSVMDLLAKLCKHEQILAVLKQKSIDSPSEWSFKSLVPQLYPFLRHSITMVRKSVLNLLSAFLSLNDNSTKNWINGKLFKLIYQNILLEQNEEVLELSCNLYTSMLKGYSENKGQEKSIDFVFSKYLTSILHLLITPIGEQGKNYAMDVQHITKPSSSYLINLERKRSSNVTNSNTIVSPRSNLVNIDSPMLAGDVTLLGSDIIFNTRVTAAKILGLTLSYFQESTLKSFFENVLASCLDLPYATPRILVAIVLSAFCYNWKHVHGREVPAFVSSLFSETFLKFLNGSVELPVFRELTPILKALRTQCQSLMSTFVDVGMLPPQRVPPIAIIVKGEPEAGPEAFSIQTAEKVQTEYYAKLFSLLPNAQKILAKKPLEDSCYRVTKAIESAKESEWERQSGVLSSFASAVMLIDGLPNKLNPIIRSLMDNVKSEKHSILQRTSGDSVITLINELIKAEKNNVVNKIVKNLCGFLCVDTTEIPEFDPTHTTVIMTLLNEAASLSLQEDAEVKKISEAAQIKRKGGLYTLSQLLLSYQDKALDAVPQLRKSLLEPLDKAELLLPDENGNFDRKIGQEIVDAFGIIRSLFTYMSENIQQEEILSRLHLFKTFLKSNLAVIRYSAARTLSELACHKPVQLMSYIITDILPMLNNAGSVTDRQGVVELLYHLSIQLQSEILPYVVFLIVPLLGRMSDSNEDIRKIATTTFASIIKLVPLEAGIEAPVGLSEELMKGREKERDFIQQMMDPSKAKPFKLPVAIKATLRKYQQEGINWLAFLNKYHLHGILCDDMGLGKTLQTICIMASDQYLRAEDYKKTKSEKTRPLPSLVICPPSLTGHWEQEFQQYAPTLKVLVYAGGPSVRLPLQGQVPTADIVITSYDVARNDIDFVKKFDYNYCVLDEGHIIKNSQSKLAKAVKLINSNHRLVLTGTPIQNNVVELWSLFDFLMPGFLGTEKMFQERFAKPIASSRNSKTSSKEQEAGALALEALHKQVLPFMLRRLKEDVLSDLPPKIIQDYYCELSDLQKQLYNDFVKKQKNVVEKDIENTTDVENKQHIFQALQYMRKLCNHPSLVLNASHPQYHQVQSYLSQTGMDLHDINHAPKLEALKTLLLECGIGLQDIEKKTNRNPSIDNVISQHRVLIFCQLKDMLDMVENDLLRKHLPSVTFMRLDGSVDSRDRQKVVRKFNEDPSIDCLLLTTKVGGLGLNLTGADTVIFVEHDWNPMNDLQAMDRAHRLGQKKVVNVYRIITKGTLEEKIMGLQKFKMNIASTVVNQQNAGLSSMNTHQLLDLFDADAIPSQEKSEKKKSVEEIANETGLTGKAKEAVGELKELWDSSQYEEEYNLDNFIKTLR</sequence>
<feature type="compositionally biased region" description="Low complexity" evidence="9">
    <location>
        <begin position="96"/>
        <end position="115"/>
    </location>
</feature>
<dbReference type="CDD" id="cd17999">
    <property type="entry name" value="DEXHc_Mot1"/>
    <property type="match status" value="1"/>
</dbReference>
<dbReference type="InterPro" id="IPR038718">
    <property type="entry name" value="SNF2-like_sf"/>
</dbReference>
<dbReference type="InterPro" id="IPR044078">
    <property type="entry name" value="Mot1_ATP-bd"/>
</dbReference>
<evidence type="ECO:0000256" key="7">
    <source>
        <dbReference type="ARBA" id="ARBA00023125"/>
    </source>
</evidence>
<keyword evidence="3" id="KW-0547">Nucleotide-binding</keyword>
<keyword evidence="2" id="KW-0677">Repeat</keyword>
<evidence type="ECO:0000256" key="4">
    <source>
        <dbReference type="ARBA" id="ARBA00022801"/>
    </source>
</evidence>
<keyword evidence="8" id="KW-0539">Nucleus</keyword>
<dbReference type="Gene3D" id="3.40.50.300">
    <property type="entry name" value="P-loop containing nucleotide triphosphate hydrolases"/>
    <property type="match status" value="1"/>
</dbReference>
<evidence type="ECO:0000256" key="6">
    <source>
        <dbReference type="ARBA" id="ARBA00022840"/>
    </source>
</evidence>
<evidence type="ECO:0000256" key="5">
    <source>
        <dbReference type="ARBA" id="ARBA00022806"/>
    </source>
</evidence>
<dbReference type="InterPro" id="IPR014001">
    <property type="entry name" value="Helicase_ATP-bd"/>
</dbReference>
<comment type="subcellular location">
    <subcellularLocation>
        <location evidence="1">Nucleus</location>
    </subcellularLocation>
</comment>
<dbReference type="Gene3D" id="1.25.10.10">
    <property type="entry name" value="Leucine-rich Repeat Variant"/>
    <property type="match status" value="3"/>
</dbReference>
<dbReference type="Gene3D" id="3.40.50.10810">
    <property type="entry name" value="Tandem AAA-ATPase domain"/>
    <property type="match status" value="1"/>
</dbReference>
<dbReference type="InterPro" id="IPR022707">
    <property type="entry name" value="Mot1_central_dom"/>
</dbReference>
<feature type="compositionally biased region" description="Polar residues" evidence="9">
    <location>
        <begin position="205"/>
        <end position="226"/>
    </location>
</feature>
<evidence type="ECO:0000256" key="1">
    <source>
        <dbReference type="ARBA" id="ARBA00004123"/>
    </source>
</evidence>
<dbReference type="SUPFAM" id="SSF52540">
    <property type="entry name" value="P-loop containing nucleoside triphosphate hydrolases"/>
    <property type="match status" value="2"/>
</dbReference>
<evidence type="ECO:0000313" key="12">
    <source>
        <dbReference type="EMBL" id="QGN13429.1"/>
    </source>
</evidence>